<feature type="compositionally biased region" description="Low complexity" evidence="4">
    <location>
        <begin position="300"/>
        <end position="320"/>
    </location>
</feature>
<dbReference type="PROSITE" id="PS50005">
    <property type="entry name" value="TPR"/>
    <property type="match status" value="1"/>
</dbReference>
<dbReference type="AlphaFoldDB" id="A0A7Z8KQD6"/>
<feature type="transmembrane region" description="Helical" evidence="5">
    <location>
        <begin position="360"/>
        <end position="377"/>
    </location>
</feature>
<keyword evidence="1" id="KW-0677">Repeat</keyword>
<gene>
    <name evidence="6" type="ORF">FKV42_06030</name>
</gene>
<organism evidence="6 7">
    <name type="scientific">Methanolobus vulcani</name>
    <dbReference type="NCBI Taxonomy" id="38026"/>
    <lineage>
        <taxon>Archaea</taxon>
        <taxon>Methanobacteriati</taxon>
        <taxon>Methanobacteriota</taxon>
        <taxon>Stenosarchaea group</taxon>
        <taxon>Methanomicrobia</taxon>
        <taxon>Methanosarcinales</taxon>
        <taxon>Methanosarcinaceae</taxon>
        <taxon>Methanolobus</taxon>
    </lineage>
</organism>
<feature type="repeat" description="TPR" evidence="3">
    <location>
        <begin position="47"/>
        <end position="80"/>
    </location>
</feature>
<reference evidence="6 7" key="1">
    <citation type="submission" date="2019-06" db="EMBL/GenBank/DDBJ databases">
        <title>Draft genome sequence of Methanolobus vulcani B1d.</title>
        <authorList>
            <person name="Creighbaum A.J."/>
            <person name="Ticak T."/>
            <person name="Hariraju D."/>
            <person name="Arivett B.A."/>
            <person name="Ferguson D.J.Jr."/>
        </authorList>
    </citation>
    <scope>NUCLEOTIDE SEQUENCE [LARGE SCALE GENOMIC DNA]</scope>
    <source>
        <strain evidence="6 7">B1d</strain>
    </source>
</reference>
<evidence type="ECO:0000256" key="5">
    <source>
        <dbReference type="SAM" id="Phobius"/>
    </source>
</evidence>
<dbReference type="Proteomes" id="UP000319335">
    <property type="component" value="Unassembled WGS sequence"/>
</dbReference>
<accession>A0A7Z8KQD6</accession>
<dbReference type="EMBL" id="VIAQ01000012">
    <property type="protein sequence ID" value="TQD26306.1"/>
    <property type="molecule type" value="Genomic_DNA"/>
</dbReference>
<dbReference type="OrthoDB" id="115601at2157"/>
<keyword evidence="5" id="KW-1133">Transmembrane helix</keyword>
<feature type="compositionally biased region" description="Basic and acidic residues" evidence="4">
    <location>
        <begin position="284"/>
        <end position="295"/>
    </location>
</feature>
<proteinExistence type="predicted"/>
<evidence type="ECO:0000256" key="3">
    <source>
        <dbReference type="PROSITE-ProRule" id="PRU00339"/>
    </source>
</evidence>
<dbReference type="InterPro" id="IPR051685">
    <property type="entry name" value="Ycf3/AcsC/BcsC/TPR_MFPF"/>
</dbReference>
<evidence type="ECO:0000313" key="6">
    <source>
        <dbReference type="EMBL" id="TQD26306.1"/>
    </source>
</evidence>
<feature type="compositionally biased region" description="Polar residues" evidence="4">
    <location>
        <begin position="268"/>
        <end position="280"/>
    </location>
</feature>
<dbReference type="Pfam" id="PF00515">
    <property type="entry name" value="TPR_1"/>
    <property type="match status" value="1"/>
</dbReference>
<keyword evidence="7" id="KW-1185">Reference proteome</keyword>
<dbReference type="SMART" id="SM00028">
    <property type="entry name" value="TPR"/>
    <property type="match status" value="1"/>
</dbReference>
<evidence type="ECO:0000313" key="7">
    <source>
        <dbReference type="Proteomes" id="UP000319335"/>
    </source>
</evidence>
<comment type="caution">
    <text evidence="6">The sequence shown here is derived from an EMBL/GenBank/DDBJ whole genome shotgun (WGS) entry which is preliminary data.</text>
</comment>
<feature type="region of interest" description="Disordered" evidence="4">
    <location>
        <begin position="127"/>
        <end position="327"/>
    </location>
</feature>
<evidence type="ECO:0000256" key="2">
    <source>
        <dbReference type="ARBA" id="ARBA00022803"/>
    </source>
</evidence>
<dbReference type="Gene3D" id="1.25.40.10">
    <property type="entry name" value="Tetratricopeptide repeat domain"/>
    <property type="match status" value="1"/>
</dbReference>
<evidence type="ECO:0000256" key="1">
    <source>
        <dbReference type="ARBA" id="ARBA00022737"/>
    </source>
</evidence>
<dbReference type="PANTHER" id="PTHR44943">
    <property type="entry name" value="CELLULOSE SYNTHASE OPERON PROTEIN C"/>
    <property type="match status" value="1"/>
</dbReference>
<name>A0A7Z8KQD6_9EURY</name>
<keyword evidence="5" id="KW-0812">Transmembrane</keyword>
<dbReference type="RefSeq" id="WP_154809341.1">
    <property type="nucleotide sequence ID" value="NZ_VIAQ01000012.1"/>
</dbReference>
<dbReference type="PROSITE" id="PS50293">
    <property type="entry name" value="TPR_REGION"/>
    <property type="match status" value="1"/>
</dbReference>
<evidence type="ECO:0000256" key="4">
    <source>
        <dbReference type="SAM" id="MobiDB-lite"/>
    </source>
</evidence>
<feature type="compositionally biased region" description="Low complexity" evidence="4">
    <location>
        <begin position="222"/>
        <end position="233"/>
    </location>
</feature>
<keyword evidence="5" id="KW-0472">Membrane</keyword>
<feature type="compositionally biased region" description="Acidic residues" evidence="4">
    <location>
        <begin position="174"/>
        <end position="186"/>
    </location>
</feature>
<dbReference type="InterPro" id="IPR011990">
    <property type="entry name" value="TPR-like_helical_dom_sf"/>
</dbReference>
<sequence length="380" mass="41353">MGMLDDVKSKKKQKAADNWIKMGDSAKTVDKQVEYYTKSLDINPYSAEAWFKKGKALEKMGRFEEAKKSFDLAIEVDPDYQGLIGGSYKPSADVPSSLLVEEDVNELEPPESVIEEELMEEELLYEPEIVTTAEPSNEGVSSYRPPVGDESIFSNVISDDESDNESPSYANDNYVEEQEELIEEEPEVRSDFRSEPISEPASEPESFTEDSGYESHKETEENVFGSGSVSSSESTERDVISGSPSVVERDEPSVFSSPEPVEKREDTFSSPSTPAQQKPVSSYKAEENVIGRSKPESIWSAPASAPASTPVAASAPPVSEAPKRPAAGYDLSSGSIAGSKPVAISGADLVDIRIPLNETLKFWAVGVVAMLIVLILSKIL</sequence>
<keyword evidence="2 3" id="KW-0802">TPR repeat</keyword>
<dbReference type="PANTHER" id="PTHR44943:SF8">
    <property type="entry name" value="TPR REPEAT-CONTAINING PROTEIN MJ0263"/>
    <property type="match status" value="1"/>
</dbReference>
<protein>
    <submittedName>
        <fullName evidence="6">Tetratricopeptide repeat protein</fullName>
    </submittedName>
</protein>
<feature type="compositionally biased region" description="Basic and acidic residues" evidence="4">
    <location>
        <begin position="187"/>
        <end position="196"/>
    </location>
</feature>
<dbReference type="InterPro" id="IPR019734">
    <property type="entry name" value="TPR_rpt"/>
</dbReference>
<dbReference type="SUPFAM" id="SSF48452">
    <property type="entry name" value="TPR-like"/>
    <property type="match status" value="1"/>
</dbReference>